<dbReference type="Proteomes" id="UP000553632">
    <property type="component" value="Unassembled WGS sequence"/>
</dbReference>
<organism evidence="2 3">
    <name type="scientific">Perkinsus olseni</name>
    <name type="common">Perkinsus atlanticus</name>
    <dbReference type="NCBI Taxonomy" id="32597"/>
    <lineage>
        <taxon>Eukaryota</taxon>
        <taxon>Sar</taxon>
        <taxon>Alveolata</taxon>
        <taxon>Perkinsozoa</taxon>
        <taxon>Perkinsea</taxon>
        <taxon>Perkinsida</taxon>
        <taxon>Perkinsidae</taxon>
        <taxon>Perkinsus</taxon>
    </lineage>
</organism>
<evidence type="ECO:0000313" key="3">
    <source>
        <dbReference type="Proteomes" id="UP000553632"/>
    </source>
</evidence>
<name>A0A7J6TIN1_PEROL</name>
<proteinExistence type="predicted"/>
<evidence type="ECO:0000313" key="2">
    <source>
        <dbReference type="EMBL" id="KAF4744522.1"/>
    </source>
</evidence>
<feature type="compositionally biased region" description="Basic and acidic residues" evidence="1">
    <location>
        <begin position="181"/>
        <end position="192"/>
    </location>
</feature>
<comment type="caution">
    <text evidence="2">The sequence shown here is derived from an EMBL/GenBank/DDBJ whole genome shotgun (WGS) entry which is preliminary data.</text>
</comment>
<reference evidence="2 3" key="1">
    <citation type="submission" date="2020-04" db="EMBL/GenBank/DDBJ databases">
        <title>Perkinsus olseni comparative genomics.</title>
        <authorList>
            <person name="Bogema D.R."/>
        </authorList>
    </citation>
    <scope>NUCLEOTIDE SEQUENCE [LARGE SCALE GENOMIC DNA]</scope>
    <source>
        <strain evidence="2 3">ATCC PRA-207</strain>
    </source>
</reference>
<evidence type="ECO:0000256" key="1">
    <source>
        <dbReference type="SAM" id="MobiDB-lite"/>
    </source>
</evidence>
<dbReference type="EMBL" id="JABANO010010805">
    <property type="protein sequence ID" value="KAF4744522.1"/>
    <property type="molecule type" value="Genomic_DNA"/>
</dbReference>
<protein>
    <submittedName>
        <fullName evidence="2">Uncharacterized protein</fullName>
    </submittedName>
</protein>
<keyword evidence="3" id="KW-1185">Reference proteome</keyword>
<feature type="region of interest" description="Disordered" evidence="1">
    <location>
        <begin position="177"/>
        <end position="214"/>
    </location>
</feature>
<sequence>MTHICLLLCEQDGRGTREPGEERFGDPGGHYGERHGGNVINVPFGNVIGEDRVASVVVDLIEADDGVGDGREHHGPDQNRPEGPLPIYCPAGVAGGNIAYNIDALEYVEDYYNNPNDEADRVVVDPEEQVEHEDLVDDYEVLMQAEDHESNSSAEVAVVINLESDDEPHVVDLDDEELEIKEDRDDEPHVIDLDDEEPEIKEDQGNGLSLRLRR</sequence>
<accession>A0A7J6TIN1</accession>
<gene>
    <name evidence="2" type="ORF">FOZ63_026720</name>
</gene>
<feature type="compositionally biased region" description="Basic and acidic residues" evidence="1">
    <location>
        <begin position="68"/>
        <end position="80"/>
    </location>
</feature>
<dbReference type="AlphaFoldDB" id="A0A7J6TIN1"/>
<feature type="region of interest" description="Disordered" evidence="1">
    <location>
        <begin position="65"/>
        <end position="84"/>
    </location>
</feature>